<dbReference type="Gene3D" id="1.10.10.10">
    <property type="entry name" value="Winged helix-like DNA-binding domain superfamily/Winged helix DNA-binding domain"/>
    <property type="match status" value="1"/>
</dbReference>
<evidence type="ECO:0000259" key="5">
    <source>
        <dbReference type="PROSITE" id="PS50931"/>
    </source>
</evidence>
<gene>
    <name evidence="6" type="ORF">G4177_34230</name>
</gene>
<reference evidence="6 7" key="1">
    <citation type="submission" date="2020-02" db="EMBL/GenBank/DDBJ databases">
        <authorList>
            <person name="Babadi Z.K."/>
            <person name="Risdian C."/>
            <person name="Ebrahimipour G.H."/>
            <person name="Wink J."/>
        </authorList>
    </citation>
    <scope>NUCLEOTIDE SEQUENCE [LARGE SCALE GENOMIC DNA]</scope>
    <source>
        <strain evidence="6 7">ZKHCc1 1396</strain>
    </source>
</reference>
<evidence type="ECO:0000313" key="7">
    <source>
        <dbReference type="Proteomes" id="UP001516472"/>
    </source>
</evidence>
<name>A0ABR9PZ55_9BACT</name>
<dbReference type="InterPro" id="IPR005119">
    <property type="entry name" value="LysR_subst-bd"/>
</dbReference>
<evidence type="ECO:0000313" key="6">
    <source>
        <dbReference type="EMBL" id="MBE4753220.1"/>
    </source>
</evidence>
<dbReference type="Gene3D" id="3.40.190.290">
    <property type="match status" value="1"/>
</dbReference>
<sequence length="330" mass="36833">MMLNLVHVKLSDMLELRHFKLIAAVADTGSLAAASRQLHLTSSALSHQLRDAEERLGVQLFQRRQRRLLLTGSGEKLLLSARRVLNEVAQAEAVCRAHPQDDLLRLSTGCYTVYGWLPPILGRWQAEHPRVELRIVLEATRQPLGALLNGELDLALTPDVPKQARLAQTTLFEDELLLVVPTDHALARRGHVTAQDLVQEHLLTYAAPREQLDVFTRVLWPAGIEPHRVSPVPLTEALIELVRGGIGVTALPEWMLPTQRHGLQTVRLTPRGIRRRWSAVTRASRQHPAPLTHFIQLLRERFALHGKVGPRAFSRPGVPPRMGGAPRASP</sequence>
<dbReference type="EMBL" id="JAAIYO010000017">
    <property type="protein sequence ID" value="MBE4753220.1"/>
    <property type="molecule type" value="Genomic_DNA"/>
</dbReference>
<dbReference type="InterPro" id="IPR036390">
    <property type="entry name" value="WH_DNA-bd_sf"/>
</dbReference>
<comment type="similarity">
    <text evidence="1">Belongs to the LysR transcriptional regulatory family.</text>
</comment>
<dbReference type="SUPFAM" id="SSF53850">
    <property type="entry name" value="Periplasmic binding protein-like II"/>
    <property type="match status" value="1"/>
</dbReference>
<comment type="caution">
    <text evidence="6">The sequence shown here is derived from an EMBL/GenBank/DDBJ whole genome shotgun (WGS) entry which is preliminary data.</text>
</comment>
<dbReference type="InterPro" id="IPR036388">
    <property type="entry name" value="WH-like_DNA-bd_sf"/>
</dbReference>
<keyword evidence="2" id="KW-0805">Transcription regulation</keyword>
<dbReference type="RefSeq" id="WP_193430378.1">
    <property type="nucleotide sequence ID" value="NZ_CBCSIP010000030.1"/>
</dbReference>
<evidence type="ECO:0000256" key="3">
    <source>
        <dbReference type="ARBA" id="ARBA00023125"/>
    </source>
</evidence>
<accession>A0ABR9PZ55</accession>
<dbReference type="PROSITE" id="PS50931">
    <property type="entry name" value="HTH_LYSR"/>
    <property type="match status" value="1"/>
</dbReference>
<protein>
    <submittedName>
        <fullName evidence="6">LysR family transcriptional regulator</fullName>
    </submittedName>
</protein>
<dbReference type="Proteomes" id="UP001516472">
    <property type="component" value="Unassembled WGS sequence"/>
</dbReference>
<dbReference type="InterPro" id="IPR000847">
    <property type="entry name" value="LysR_HTH_N"/>
</dbReference>
<feature type="domain" description="HTH lysR-type" evidence="5">
    <location>
        <begin position="14"/>
        <end position="71"/>
    </location>
</feature>
<organism evidence="6 7">
    <name type="scientific">Corallococcus soli</name>
    <dbReference type="NCBI Taxonomy" id="2710757"/>
    <lineage>
        <taxon>Bacteria</taxon>
        <taxon>Pseudomonadati</taxon>
        <taxon>Myxococcota</taxon>
        <taxon>Myxococcia</taxon>
        <taxon>Myxococcales</taxon>
        <taxon>Cystobacterineae</taxon>
        <taxon>Myxococcaceae</taxon>
        <taxon>Corallococcus</taxon>
    </lineage>
</organism>
<keyword evidence="4" id="KW-0804">Transcription</keyword>
<proteinExistence type="inferred from homology"/>
<evidence type="ECO:0000256" key="1">
    <source>
        <dbReference type="ARBA" id="ARBA00009437"/>
    </source>
</evidence>
<evidence type="ECO:0000256" key="2">
    <source>
        <dbReference type="ARBA" id="ARBA00023015"/>
    </source>
</evidence>
<dbReference type="Pfam" id="PF03466">
    <property type="entry name" value="LysR_substrate"/>
    <property type="match status" value="1"/>
</dbReference>
<keyword evidence="3" id="KW-0238">DNA-binding</keyword>
<evidence type="ECO:0000256" key="4">
    <source>
        <dbReference type="ARBA" id="ARBA00023163"/>
    </source>
</evidence>
<keyword evidence="7" id="KW-1185">Reference proteome</keyword>
<dbReference type="Pfam" id="PF00126">
    <property type="entry name" value="HTH_1"/>
    <property type="match status" value="1"/>
</dbReference>
<dbReference type="PANTHER" id="PTHR30346">
    <property type="entry name" value="TRANSCRIPTIONAL DUAL REGULATOR HCAR-RELATED"/>
    <property type="match status" value="1"/>
</dbReference>
<dbReference type="PANTHER" id="PTHR30346:SF28">
    <property type="entry name" value="HTH-TYPE TRANSCRIPTIONAL REGULATOR CYNR"/>
    <property type="match status" value="1"/>
</dbReference>
<dbReference type="SUPFAM" id="SSF46785">
    <property type="entry name" value="Winged helix' DNA-binding domain"/>
    <property type="match status" value="1"/>
</dbReference>